<comment type="subunit">
    <text evidence="8">Component of the oligosaccharyltransferase (OST) complex.</text>
</comment>
<dbReference type="PANTHER" id="PTHR10705:SF0">
    <property type="entry name" value="DOLICHYL-DIPHOSPHOOLIGOSACCHARIDE--PROTEIN GLYCOSYLTRANSFERASE SUBUNIT DAD1"/>
    <property type="match status" value="1"/>
</dbReference>
<evidence type="ECO:0000256" key="5">
    <source>
        <dbReference type="ARBA" id="ARBA00022824"/>
    </source>
</evidence>
<sequence length="161" mass="18189">MLHTAQDWTMVCNVLNQSEIDTHSVETDVMPSKQSRAQNEKIVQQIPRASPLILSVISDILREYQQTTSLELKLIDAYLVYVFITGVIQFLYCCSVGTFPFNAFLAGFISTVASFVLAVCLRMHSNPQNADVFPDYMPEWAFGNFIFAHVVLHLAVFNFMG</sequence>
<evidence type="ECO:0000256" key="7">
    <source>
        <dbReference type="ARBA" id="ARBA00023136"/>
    </source>
</evidence>
<keyword evidence="5 8" id="KW-0256">Endoplasmic reticulum</keyword>
<evidence type="ECO:0000256" key="8">
    <source>
        <dbReference type="RuleBase" id="RU361136"/>
    </source>
</evidence>
<reference evidence="9" key="2">
    <citation type="submission" date="2015-11" db="EMBL/GenBank/DDBJ databases">
        <authorList>
            <person name="Zhang Y."/>
            <person name="Guo Z."/>
        </authorList>
    </citation>
    <scope>NUCLEOTIDE SEQUENCE</scope>
</reference>
<organism evidence="9 10">
    <name type="scientific">Echinococcus multilocularis</name>
    <name type="common">Fox tapeworm</name>
    <dbReference type="NCBI Taxonomy" id="6211"/>
    <lineage>
        <taxon>Eukaryota</taxon>
        <taxon>Metazoa</taxon>
        <taxon>Spiralia</taxon>
        <taxon>Lophotrochozoa</taxon>
        <taxon>Platyhelminthes</taxon>
        <taxon>Cestoda</taxon>
        <taxon>Eucestoda</taxon>
        <taxon>Cyclophyllidea</taxon>
        <taxon>Taeniidae</taxon>
        <taxon>Echinococcus</taxon>
    </lineage>
</organism>
<keyword evidence="4 8" id="KW-0812">Transmembrane</keyword>
<feature type="transmembrane region" description="Helical" evidence="8">
    <location>
        <begin position="78"/>
        <end position="98"/>
    </location>
</feature>
<reference evidence="9" key="1">
    <citation type="journal article" date="2013" name="Nature">
        <title>The genomes of four tapeworm species reveal adaptations to parasitism.</title>
        <authorList>
            <person name="Tsai I.J."/>
            <person name="Zarowiecki M."/>
            <person name="Holroyd N."/>
            <person name="Garciarrubio A."/>
            <person name="Sanchez-Flores A."/>
            <person name="Brooks K.L."/>
            <person name="Tracey A."/>
            <person name="Bobes R.J."/>
            <person name="Fragoso G."/>
            <person name="Sciutto E."/>
            <person name="Aslett M."/>
            <person name="Beasley H."/>
            <person name="Bennett H.M."/>
            <person name="Cai J."/>
            <person name="Camicia F."/>
            <person name="Clark R."/>
            <person name="Cucher M."/>
            <person name="De Silva N."/>
            <person name="Day T.A."/>
            <person name="Deplazes P."/>
            <person name="Estrada K."/>
            <person name="Fernandez C."/>
            <person name="Holland P.W."/>
            <person name="Hou J."/>
            <person name="Hu S."/>
            <person name="Huckvale T."/>
            <person name="Hung S.S."/>
            <person name="Kamenetzky L."/>
            <person name="Keane J.A."/>
            <person name="Kiss F."/>
            <person name="Koziol U."/>
            <person name="Lambert O."/>
            <person name="Liu K."/>
            <person name="Luo X."/>
            <person name="Luo Y."/>
            <person name="Macchiaroli N."/>
            <person name="Nichol S."/>
            <person name="Paps J."/>
            <person name="Parkinson J."/>
            <person name="Pouchkina-Stantcheva N."/>
            <person name="Riddiford N."/>
            <person name="Rosenzvit M."/>
            <person name="Salinas G."/>
            <person name="Wasmuth J.D."/>
            <person name="Zamanian M."/>
            <person name="Zheng Y."/>
            <person name="Cai X."/>
            <person name="Soberon X."/>
            <person name="Olson P.D."/>
            <person name="Laclette J.P."/>
            <person name="Brehm K."/>
            <person name="Berriman M."/>
            <person name="Garciarrubio A."/>
            <person name="Bobes R.J."/>
            <person name="Fragoso G."/>
            <person name="Sanchez-Flores A."/>
            <person name="Estrada K."/>
            <person name="Cevallos M.A."/>
            <person name="Morett E."/>
            <person name="Gonzalez V."/>
            <person name="Portillo T."/>
            <person name="Ochoa-Leyva A."/>
            <person name="Jose M.V."/>
            <person name="Sciutto E."/>
            <person name="Landa A."/>
            <person name="Jimenez L."/>
            <person name="Valdes V."/>
            <person name="Carrero J.C."/>
            <person name="Larralde C."/>
            <person name="Morales-Montor J."/>
            <person name="Limon-Lason J."/>
            <person name="Soberon X."/>
            <person name="Laclette J.P."/>
        </authorList>
    </citation>
    <scope>NUCLEOTIDE SEQUENCE [LARGE SCALE GENOMIC DNA]</scope>
</reference>
<proteinExistence type="inferred from homology"/>
<evidence type="ECO:0000256" key="2">
    <source>
        <dbReference type="ARBA" id="ARBA00004922"/>
    </source>
</evidence>
<comment type="pathway">
    <text evidence="2 8">Protein modification; protein glycosylation.</text>
</comment>
<accession>A0A087VYC1</accession>
<keyword evidence="6 8" id="KW-1133">Transmembrane helix</keyword>
<feature type="transmembrane region" description="Helical" evidence="8">
    <location>
        <begin position="141"/>
        <end position="160"/>
    </location>
</feature>
<dbReference type="EMBL" id="LN902848">
    <property type="protein sequence ID" value="CDI97177.1"/>
    <property type="molecule type" value="Genomic_DNA"/>
</dbReference>
<feature type="transmembrane region" description="Helical" evidence="8">
    <location>
        <begin position="104"/>
        <end position="121"/>
    </location>
</feature>
<dbReference type="OMA" id="YCCSVGT"/>
<evidence type="ECO:0000313" key="10">
    <source>
        <dbReference type="Proteomes" id="UP000017246"/>
    </source>
</evidence>
<dbReference type="eggNOG" id="KOG1746">
    <property type="taxonomic scope" value="Eukaryota"/>
</dbReference>
<dbReference type="Proteomes" id="UP000017246">
    <property type="component" value="Unassembled WGS sequence"/>
</dbReference>
<evidence type="ECO:0000313" key="9">
    <source>
        <dbReference type="EMBL" id="CDI97177.1"/>
    </source>
</evidence>
<evidence type="ECO:0000256" key="6">
    <source>
        <dbReference type="ARBA" id="ARBA00022989"/>
    </source>
</evidence>
<dbReference type="STRING" id="6211.A0A087VYC1"/>
<evidence type="ECO:0000256" key="4">
    <source>
        <dbReference type="ARBA" id="ARBA00022692"/>
    </source>
</evidence>
<dbReference type="UniPathway" id="UPA00378"/>
<dbReference type="GO" id="GO:0006487">
    <property type="term" value="P:protein N-linked glycosylation"/>
    <property type="evidence" value="ECO:0007669"/>
    <property type="project" value="TreeGrafter"/>
</dbReference>
<dbReference type="AlphaFoldDB" id="A0A087VYC1"/>
<name>A0A087VYC1_ECHMU</name>
<gene>
    <name evidence="9" type="ORF">EmuJ_000094400</name>
</gene>
<dbReference type="Pfam" id="PF02109">
    <property type="entry name" value="DAD"/>
    <property type="match status" value="1"/>
</dbReference>
<comment type="subcellular location">
    <subcellularLocation>
        <location evidence="1 8">Endoplasmic reticulum membrane</location>
        <topology evidence="1 8">Multi-pass membrane protein</topology>
    </subcellularLocation>
</comment>
<comment type="function">
    <text evidence="8">Subunit of the oligosaccharyl transferase (OST) complex that catalyzes the initial transfer of a defined glycan (Glc(3)Man(9)GlcNAc(2) in eukaryotes) from the lipid carrier dolichol-pyrophosphate to an asparagine residue within an Asn-X-Ser/Thr consensus motif in nascent polypeptide chains, the first step in protein N-glycosylation. N-glycosylation occurs cotranslationally and the complex associates with the Sec61 complex at the channel-forming translocon complex that mediates protein translocation across the endoplasmic reticulum (ER). All subunits are required for a maximal enzyme activity.</text>
</comment>
<dbReference type="OrthoDB" id="445566at2759"/>
<dbReference type="PANTHER" id="PTHR10705">
    <property type="entry name" value="DOLICHYL-DIPHOSPHOOLIGOSACCHARIDE--PROTEIN GLYCOSYLTRANSFERASE SUBUNIT DAD1"/>
    <property type="match status" value="1"/>
</dbReference>
<evidence type="ECO:0000256" key="1">
    <source>
        <dbReference type="ARBA" id="ARBA00004477"/>
    </source>
</evidence>
<keyword evidence="10" id="KW-1185">Reference proteome</keyword>
<comment type="similarity">
    <text evidence="3 8">Belongs to the DAD/OST2 family.</text>
</comment>
<keyword evidence="7 8" id="KW-0472">Membrane</keyword>
<dbReference type="GO" id="GO:0008250">
    <property type="term" value="C:oligosaccharyltransferase complex"/>
    <property type="evidence" value="ECO:0007669"/>
    <property type="project" value="InterPro"/>
</dbReference>
<protein>
    <recommendedName>
        <fullName evidence="8">Dolichyl-diphosphooligosaccharide--protein glycosyltransferase subunit DAD1</fullName>
        <shortName evidence="8">Oligosaccharyl transferase subunit DAD1</shortName>
    </recommendedName>
</protein>
<evidence type="ECO:0000256" key="3">
    <source>
        <dbReference type="ARBA" id="ARBA00009386"/>
    </source>
</evidence>
<dbReference type="InterPro" id="IPR003038">
    <property type="entry name" value="DAD/Ost2"/>
</dbReference>